<protein>
    <recommendedName>
        <fullName evidence="4">GerMN domain-containing protein</fullName>
    </recommendedName>
</protein>
<reference evidence="2 3" key="1">
    <citation type="journal article" date="2010" name="Stand. Genomic Sci.">
        <title>Complete genome sequence of Conexibacter woesei type strain (ID131577).</title>
        <authorList>
            <person name="Pukall R."/>
            <person name="Lapidus A."/>
            <person name="Glavina Del Rio T."/>
            <person name="Copeland A."/>
            <person name="Tice H."/>
            <person name="Cheng J.-F."/>
            <person name="Lucas S."/>
            <person name="Chen F."/>
            <person name="Nolan M."/>
            <person name="Bruce D."/>
            <person name="Goodwin L."/>
            <person name="Pitluck S."/>
            <person name="Mavromatis K."/>
            <person name="Ivanova N."/>
            <person name="Ovchinnikova G."/>
            <person name="Pati A."/>
            <person name="Chen A."/>
            <person name="Palaniappan K."/>
            <person name="Land M."/>
            <person name="Hauser L."/>
            <person name="Chang Y.-J."/>
            <person name="Jeffries C.D."/>
            <person name="Chain P."/>
            <person name="Meincke L."/>
            <person name="Sims D."/>
            <person name="Brettin T."/>
            <person name="Detter J.C."/>
            <person name="Rohde M."/>
            <person name="Goeker M."/>
            <person name="Bristow J."/>
            <person name="Eisen J.A."/>
            <person name="Markowitz V."/>
            <person name="Kyrpides N.C."/>
            <person name="Klenk H.-P."/>
            <person name="Hugenholtz P."/>
        </authorList>
    </citation>
    <scope>NUCLEOTIDE SEQUENCE [LARGE SCALE GENOMIC DNA]</scope>
    <source>
        <strain evidence="3">DSM 14684 / CIP 108061 / JCM 11494 / NBRC 100937 / ID131577</strain>
    </source>
</reference>
<evidence type="ECO:0000256" key="1">
    <source>
        <dbReference type="SAM" id="MobiDB-lite"/>
    </source>
</evidence>
<dbReference type="HOGENOM" id="CLU_1335645_0_0_11"/>
<dbReference type="EMBL" id="CP001854">
    <property type="protein sequence ID" value="ADB48733.1"/>
    <property type="molecule type" value="Genomic_DNA"/>
</dbReference>
<proteinExistence type="predicted"/>
<dbReference type="STRING" id="469383.Cwoe_0297"/>
<sequence precursor="true">MIRRLVAVSAVLAACAALVTAGYLLGGRGVRPTGVIAAGPAPAGIARQGGREIFLLRDGRATPVVRSGRRGGVRGSLAVLFAGPTAAERAHGLRSELPELAPSVRGRLRLRRAGYGELQVDLPARVPALTRRAMRQIACTVVRSLVASGRARDAPVRVVAIDADGRTRGAGDCDELLPQALVSPATQPPPTATAAPSVAPQPTRP</sequence>
<accession>D3F660</accession>
<dbReference type="Proteomes" id="UP000008229">
    <property type="component" value="Chromosome"/>
</dbReference>
<gene>
    <name evidence="2" type="ordered locus">Cwoe_0297</name>
</gene>
<name>D3F660_CONWI</name>
<keyword evidence="3" id="KW-1185">Reference proteome</keyword>
<evidence type="ECO:0008006" key="4">
    <source>
        <dbReference type="Google" id="ProtNLM"/>
    </source>
</evidence>
<organism evidence="2 3">
    <name type="scientific">Conexibacter woesei (strain DSM 14684 / CCUG 47730 / CIP 108061 / JCM 11494 / NBRC 100937 / ID131577)</name>
    <dbReference type="NCBI Taxonomy" id="469383"/>
    <lineage>
        <taxon>Bacteria</taxon>
        <taxon>Bacillati</taxon>
        <taxon>Actinomycetota</taxon>
        <taxon>Thermoleophilia</taxon>
        <taxon>Solirubrobacterales</taxon>
        <taxon>Conexibacteraceae</taxon>
        <taxon>Conexibacter</taxon>
    </lineage>
</organism>
<dbReference type="AlphaFoldDB" id="D3F660"/>
<evidence type="ECO:0000313" key="2">
    <source>
        <dbReference type="EMBL" id="ADB48733.1"/>
    </source>
</evidence>
<dbReference type="KEGG" id="cwo:Cwoe_0297"/>
<dbReference type="PROSITE" id="PS51257">
    <property type="entry name" value="PROKAR_LIPOPROTEIN"/>
    <property type="match status" value="1"/>
</dbReference>
<feature type="region of interest" description="Disordered" evidence="1">
    <location>
        <begin position="182"/>
        <end position="205"/>
    </location>
</feature>
<evidence type="ECO:0000313" key="3">
    <source>
        <dbReference type="Proteomes" id="UP000008229"/>
    </source>
</evidence>
<feature type="compositionally biased region" description="Low complexity" evidence="1">
    <location>
        <begin position="192"/>
        <end position="205"/>
    </location>
</feature>
<reference evidence="3" key="2">
    <citation type="submission" date="2010-01" db="EMBL/GenBank/DDBJ databases">
        <title>The complete genome of Conexibacter woesei DSM 14684.</title>
        <authorList>
            <consortium name="US DOE Joint Genome Institute (JGI-PGF)"/>
            <person name="Lucas S."/>
            <person name="Copeland A."/>
            <person name="Lapidus A."/>
            <person name="Glavina del Rio T."/>
            <person name="Dalin E."/>
            <person name="Tice H."/>
            <person name="Bruce D."/>
            <person name="Goodwin L."/>
            <person name="Pitluck S."/>
            <person name="Kyrpides N."/>
            <person name="Mavromatis K."/>
            <person name="Ivanova N."/>
            <person name="Mikhailova N."/>
            <person name="Chertkov O."/>
            <person name="Brettin T."/>
            <person name="Detter J.C."/>
            <person name="Han C."/>
            <person name="Larimer F."/>
            <person name="Land M."/>
            <person name="Hauser L."/>
            <person name="Markowitz V."/>
            <person name="Cheng J.-F."/>
            <person name="Hugenholtz P."/>
            <person name="Woyke T."/>
            <person name="Wu D."/>
            <person name="Pukall R."/>
            <person name="Steenblock K."/>
            <person name="Schneider S."/>
            <person name="Klenk H.-P."/>
            <person name="Eisen J.A."/>
        </authorList>
    </citation>
    <scope>NUCLEOTIDE SEQUENCE [LARGE SCALE GENOMIC DNA]</scope>
    <source>
        <strain evidence="3">DSM 14684 / CIP 108061 / JCM 11494 / NBRC 100937 / ID131577</strain>
    </source>
</reference>